<accession>A0A1I7XMP6</accession>
<name>A0A1I7XMP6_HETBA</name>
<proteinExistence type="predicted"/>
<evidence type="ECO:0000313" key="1">
    <source>
        <dbReference type="Proteomes" id="UP000095283"/>
    </source>
</evidence>
<dbReference type="AlphaFoldDB" id="A0A1I7XMP6"/>
<organism evidence="1 2">
    <name type="scientific">Heterorhabditis bacteriophora</name>
    <name type="common">Entomopathogenic nematode worm</name>
    <dbReference type="NCBI Taxonomy" id="37862"/>
    <lineage>
        <taxon>Eukaryota</taxon>
        <taxon>Metazoa</taxon>
        <taxon>Ecdysozoa</taxon>
        <taxon>Nematoda</taxon>
        <taxon>Chromadorea</taxon>
        <taxon>Rhabditida</taxon>
        <taxon>Rhabditina</taxon>
        <taxon>Rhabditomorpha</taxon>
        <taxon>Strongyloidea</taxon>
        <taxon>Heterorhabditidae</taxon>
        <taxon>Heterorhabditis</taxon>
    </lineage>
</organism>
<dbReference type="Proteomes" id="UP000095283">
    <property type="component" value="Unplaced"/>
</dbReference>
<reference evidence="2" key="1">
    <citation type="submission" date="2016-11" db="UniProtKB">
        <authorList>
            <consortium name="WormBaseParasite"/>
        </authorList>
    </citation>
    <scope>IDENTIFICATION</scope>
</reference>
<protein>
    <submittedName>
        <fullName evidence="2">Uncharacterized protein</fullName>
    </submittedName>
</protein>
<evidence type="ECO:0000313" key="2">
    <source>
        <dbReference type="WBParaSite" id="Hba_19053"/>
    </source>
</evidence>
<keyword evidence="1" id="KW-1185">Reference proteome</keyword>
<sequence>MALPPAVRVEWGNQIPIRSCLLRPPLSCCSRLSASLLFTMSQNDHRYYSISTIESSTHLSSSLTNRLTLQYSLGSSIIFADRIVPASHCKTVREYMMILRLRRMFDQGHD</sequence>
<dbReference type="WBParaSite" id="Hba_19053">
    <property type="protein sequence ID" value="Hba_19053"/>
    <property type="gene ID" value="Hba_19053"/>
</dbReference>